<comment type="caution">
    <text evidence="1">The sequence shown here is derived from an EMBL/GenBank/DDBJ whole genome shotgun (WGS) entry which is preliminary data.</text>
</comment>
<proteinExistence type="predicted"/>
<sequence>MDDETTVRAADAELTIQGWANLLLLQAALGEGNVAEAKEIVEQAMSLWRGHPWFDDIDHEAAQRLQDMLNSAERR</sequence>
<dbReference type="RefSeq" id="WP_109776701.1">
    <property type="nucleotide sequence ID" value="NZ_QGDQ01000049.1"/>
</dbReference>
<dbReference type="EMBL" id="QGDQ01000049">
    <property type="protein sequence ID" value="PWJ46289.1"/>
    <property type="molecule type" value="Genomic_DNA"/>
</dbReference>
<dbReference type="Proteomes" id="UP000245469">
    <property type="component" value="Unassembled WGS sequence"/>
</dbReference>
<organism evidence="1 2">
    <name type="scientific">Quadrisphaera granulorum</name>
    <dbReference type="NCBI Taxonomy" id="317664"/>
    <lineage>
        <taxon>Bacteria</taxon>
        <taxon>Bacillati</taxon>
        <taxon>Actinomycetota</taxon>
        <taxon>Actinomycetes</taxon>
        <taxon>Kineosporiales</taxon>
        <taxon>Kineosporiaceae</taxon>
        <taxon>Quadrisphaera</taxon>
    </lineage>
</organism>
<reference evidence="1 2" key="1">
    <citation type="submission" date="2018-03" db="EMBL/GenBank/DDBJ databases">
        <title>Genomic Encyclopedia of Archaeal and Bacterial Type Strains, Phase II (KMG-II): from individual species to whole genera.</title>
        <authorList>
            <person name="Goeker M."/>
        </authorList>
    </citation>
    <scope>NUCLEOTIDE SEQUENCE [LARGE SCALE GENOMIC DNA]</scope>
    <source>
        <strain evidence="1 2">DSM 44889</strain>
    </source>
</reference>
<gene>
    <name evidence="1" type="ORF">BXY45_14925</name>
</gene>
<evidence type="ECO:0000313" key="2">
    <source>
        <dbReference type="Proteomes" id="UP000245469"/>
    </source>
</evidence>
<protein>
    <recommendedName>
        <fullName evidence="3">Tetratricopeptide repeat protein</fullName>
    </recommendedName>
</protein>
<keyword evidence="2" id="KW-1185">Reference proteome</keyword>
<name>A0A315ZM28_9ACTN</name>
<accession>A0A315ZM28</accession>
<evidence type="ECO:0008006" key="3">
    <source>
        <dbReference type="Google" id="ProtNLM"/>
    </source>
</evidence>
<evidence type="ECO:0000313" key="1">
    <source>
        <dbReference type="EMBL" id="PWJ46289.1"/>
    </source>
</evidence>
<dbReference type="AlphaFoldDB" id="A0A315ZM28"/>